<protein>
    <submittedName>
        <fullName evidence="1">Uncharacterized protein</fullName>
    </submittedName>
</protein>
<reference evidence="1 2" key="1">
    <citation type="submission" date="2018-02" db="EMBL/GenBank/DDBJ databases">
        <title>Draft genome of wild Prunus yedoensis var. nudiflora.</title>
        <authorList>
            <person name="Baek S."/>
            <person name="Kim J.-H."/>
            <person name="Choi K."/>
            <person name="Kim G.-B."/>
            <person name="Cho A."/>
            <person name="Jang H."/>
            <person name="Shin C.-H."/>
            <person name="Yu H.-J."/>
            <person name="Mun J.-H."/>
        </authorList>
    </citation>
    <scope>NUCLEOTIDE SEQUENCE [LARGE SCALE GENOMIC DNA]</scope>
    <source>
        <strain evidence="2">cv. Jeju island</strain>
        <tissue evidence="1">Leaf</tissue>
    </source>
</reference>
<gene>
    <name evidence="1" type="ORF">Pyn_29991</name>
</gene>
<comment type="caution">
    <text evidence="1">The sequence shown here is derived from an EMBL/GenBank/DDBJ whole genome shotgun (WGS) entry which is preliminary data.</text>
</comment>
<dbReference type="EMBL" id="PJQY01000517">
    <property type="protein sequence ID" value="PQQ10385.1"/>
    <property type="molecule type" value="Genomic_DNA"/>
</dbReference>
<dbReference type="Proteomes" id="UP000250321">
    <property type="component" value="Unassembled WGS sequence"/>
</dbReference>
<organism evidence="1 2">
    <name type="scientific">Prunus yedoensis var. nudiflora</name>
    <dbReference type="NCBI Taxonomy" id="2094558"/>
    <lineage>
        <taxon>Eukaryota</taxon>
        <taxon>Viridiplantae</taxon>
        <taxon>Streptophyta</taxon>
        <taxon>Embryophyta</taxon>
        <taxon>Tracheophyta</taxon>
        <taxon>Spermatophyta</taxon>
        <taxon>Magnoliopsida</taxon>
        <taxon>eudicotyledons</taxon>
        <taxon>Gunneridae</taxon>
        <taxon>Pentapetalae</taxon>
        <taxon>rosids</taxon>
        <taxon>fabids</taxon>
        <taxon>Rosales</taxon>
        <taxon>Rosaceae</taxon>
        <taxon>Amygdaloideae</taxon>
        <taxon>Amygdaleae</taxon>
        <taxon>Prunus</taxon>
    </lineage>
</organism>
<proteinExistence type="predicted"/>
<evidence type="ECO:0000313" key="2">
    <source>
        <dbReference type="Proteomes" id="UP000250321"/>
    </source>
</evidence>
<keyword evidence="2" id="KW-1185">Reference proteome</keyword>
<name>A0A314YPG1_PRUYE</name>
<accession>A0A314YPG1</accession>
<dbReference type="AlphaFoldDB" id="A0A314YPG1"/>
<evidence type="ECO:0000313" key="1">
    <source>
        <dbReference type="EMBL" id="PQQ10385.1"/>
    </source>
</evidence>
<sequence>MNGDREEDDESRREKNAFILGTMAKFQSSSSNLPPNQVLKTVANASTDIRKTMTRCSGEIISCQDRNYKIK</sequence>